<comment type="caution">
    <text evidence="2">The sequence shown here is derived from an EMBL/GenBank/DDBJ whole genome shotgun (WGS) entry which is preliminary data.</text>
</comment>
<protein>
    <submittedName>
        <fullName evidence="2">Uncharacterized protein</fullName>
    </submittedName>
</protein>
<reference evidence="2" key="1">
    <citation type="journal article" date="2019" name="Sci. Rep.">
        <title>Draft genome of Tanacetum cinerariifolium, the natural source of mosquito coil.</title>
        <authorList>
            <person name="Yamashiro T."/>
            <person name="Shiraishi A."/>
            <person name="Satake H."/>
            <person name="Nakayama K."/>
        </authorList>
    </citation>
    <scope>NUCLEOTIDE SEQUENCE</scope>
</reference>
<organism evidence="2">
    <name type="scientific">Tanacetum cinerariifolium</name>
    <name type="common">Dalmatian daisy</name>
    <name type="synonym">Chrysanthemum cinerariifolium</name>
    <dbReference type="NCBI Taxonomy" id="118510"/>
    <lineage>
        <taxon>Eukaryota</taxon>
        <taxon>Viridiplantae</taxon>
        <taxon>Streptophyta</taxon>
        <taxon>Embryophyta</taxon>
        <taxon>Tracheophyta</taxon>
        <taxon>Spermatophyta</taxon>
        <taxon>Magnoliopsida</taxon>
        <taxon>eudicotyledons</taxon>
        <taxon>Gunneridae</taxon>
        <taxon>Pentapetalae</taxon>
        <taxon>asterids</taxon>
        <taxon>campanulids</taxon>
        <taxon>Asterales</taxon>
        <taxon>Asteraceae</taxon>
        <taxon>Asteroideae</taxon>
        <taxon>Anthemideae</taxon>
        <taxon>Anthemidinae</taxon>
        <taxon>Tanacetum</taxon>
    </lineage>
</organism>
<feature type="non-terminal residue" evidence="2">
    <location>
        <position position="1"/>
    </location>
</feature>
<proteinExistence type="predicted"/>
<accession>A0A699XUZ1</accession>
<gene>
    <name evidence="2" type="ORF">Tci_932740</name>
</gene>
<dbReference type="AlphaFoldDB" id="A0A699XUZ1"/>
<feature type="region of interest" description="Disordered" evidence="1">
    <location>
        <begin position="1"/>
        <end position="79"/>
    </location>
</feature>
<feature type="non-terminal residue" evidence="2">
    <location>
        <position position="79"/>
    </location>
</feature>
<sequence>RASGKEKAWTRQKRGPPRTAGAGRWERGYSNGRGRAGLRPALPGAATTASAETSRPRLPAKLVSSKVQTPMARGAAKLV</sequence>
<dbReference type="EMBL" id="BKCJ011882353">
    <property type="protein sequence ID" value="GFD60771.1"/>
    <property type="molecule type" value="Genomic_DNA"/>
</dbReference>
<evidence type="ECO:0000256" key="1">
    <source>
        <dbReference type="SAM" id="MobiDB-lite"/>
    </source>
</evidence>
<name>A0A699XUZ1_TANCI</name>
<evidence type="ECO:0000313" key="2">
    <source>
        <dbReference type="EMBL" id="GFD60771.1"/>
    </source>
</evidence>